<organism evidence="3 4">
    <name type="scientific">Cordyceps confragosa</name>
    <name type="common">Lecanicillium lecanii</name>
    <dbReference type="NCBI Taxonomy" id="2714763"/>
    <lineage>
        <taxon>Eukaryota</taxon>
        <taxon>Fungi</taxon>
        <taxon>Dikarya</taxon>
        <taxon>Ascomycota</taxon>
        <taxon>Pezizomycotina</taxon>
        <taxon>Sordariomycetes</taxon>
        <taxon>Hypocreomycetidae</taxon>
        <taxon>Hypocreales</taxon>
        <taxon>Cordycipitaceae</taxon>
        <taxon>Akanthomyces</taxon>
    </lineage>
</organism>
<dbReference type="EMBL" id="LUKN01004582">
    <property type="protein sequence ID" value="OAQ95804.1"/>
    <property type="molecule type" value="Genomic_DNA"/>
</dbReference>
<evidence type="ECO:0000259" key="2">
    <source>
        <dbReference type="Pfam" id="PF01425"/>
    </source>
</evidence>
<gene>
    <name evidence="3" type="ORF">LLEC1_01694</name>
</gene>
<dbReference type="PANTHER" id="PTHR46310:SF7">
    <property type="entry name" value="AMIDASE 1"/>
    <property type="match status" value="1"/>
</dbReference>
<protein>
    <recommendedName>
        <fullName evidence="2">Amidase domain-containing protein</fullName>
    </recommendedName>
</protein>
<feature type="signal peptide" evidence="1">
    <location>
        <begin position="1"/>
        <end position="15"/>
    </location>
</feature>
<evidence type="ECO:0000256" key="1">
    <source>
        <dbReference type="SAM" id="SignalP"/>
    </source>
</evidence>
<proteinExistence type="predicted"/>
<dbReference type="SUPFAM" id="SSF75304">
    <property type="entry name" value="Amidase signature (AS) enzymes"/>
    <property type="match status" value="1"/>
</dbReference>
<dbReference type="PANTHER" id="PTHR46310">
    <property type="entry name" value="AMIDASE 1"/>
    <property type="match status" value="1"/>
</dbReference>
<reference evidence="3 4" key="1">
    <citation type="submission" date="2016-03" db="EMBL/GenBank/DDBJ databases">
        <title>Fine-scale spatial genetic structure of a fungal parasite of coffee scale insects.</title>
        <authorList>
            <person name="Jackson D."/>
            <person name="Zemenick K.A."/>
            <person name="Malloure B."/>
            <person name="Quandt C.A."/>
            <person name="James T.Y."/>
        </authorList>
    </citation>
    <scope>NUCLEOTIDE SEQUENCE [LARGE SCALE GENOMIC DNA]</scope>
    <source>
        <strain evidence="3 4">UM487</strain>
    </source>
</reference>
<keyword evidence="4" id="KW-1185">Reference proteome</keyword>
<dbReference type="OrthoDB" id="5423360at2759"/>
<name>A0A179I0R7_CORDF</name>
<dbReference type="OMA" id="MRVTNAS"/>
<accession>A0A179I0R7</accession>
<comment type="caution">
    <text evidence="3">The sequence shown here is derived from an EMBL/GenBank/DDBJ whole genome shotgun (WGS) entry which is preliminary data.</text>
</comment>
<keyword evidence="1" id="KW-0732">Signal</keyword>
<dbReference type="InterPro" id="IPR036928">
    <property type="entry name" value="AS_sf"/>
</dbReference>
<feature type="chain" id="PRO_5012565613" description="Amidase domain-containing protein" evidence="1">
    <location>
        <begin position="16"/>
        <end position="608"/>
    </location>
</feature>
<evidence type="ECO:0000313" key="4">
    <source>
        <dbReference type="Proteomes" id="UP000243081"/>
    </source>
</evidence>
<evidence type="ECO:0000313" key="3">
    <source>
        <dbReference type="EMBL" id="OAQ95804.1"/>
    </source>
</evidence>
<dbReference type="InterPro" id="IPR023631">
    <property type="entry name" value="Amidase_dom"/>
</dbReference>
<dbReference type="AlphaFoldDB" id="A0A179I0R7"/>
<dbReference type="Proteomes" id="UP000243081">
    <property type="component" value="Unassembled WGS sequence"/>
</dbReference>
<dbReference type="Gene3D" id="3.90.1300.10">
    <property type="entry name" value="Amidase signature (AS) domain"/>
    <property type="match status" value="1"/>
</dbReference>
<sequence length="608" mass="65311">MRFLTCLAWANAAGASTILQINGTTYYSPEFYVGSVSLENAPPPAVALPAVYLAEAPSSVRDFEKKVAELLQGDDVISITFFSTIIFPAGLQVPDAMKQYFRSTGVGAFISSSKNELPSGPYFLQPSGNLTRVYKVYVDTSMAFTQGVIEGEHGEYLASVAAAGDSVNAAISIPVPSRHYYPRPCANKPLSGIRLGVKDVFNLKGVRTGGGSRAYFALYPPAAETASSLQRLIDMGAVVVGKLKTSQFAIGQVPTANYVDQLAPFNPRGDGYQSPSGSSCGPGAAIASYDWLDLALGTDTTGSIRGPSAANGVYGMRVTNASLPLDGILPISAAMDTPGLIARDAELLQIAYKSWFKAKSEFPSFPKTIMLPDENWLSLEATVAPAYNKFIDDLSTLTGAKIERVSINTSFIEKTGNKEGLETFTGAIQAILVLDQWENLGRPFFSDYQRHFGRSPFVDPVLRAGLGIAQNVSSSDYIEAQRRLKVYREWFTSQLVPSCESSLVAYPLNPGLVLYRDDSLRINNATVASDSSVYSTEQASFAGVPDYAIPIGVHNYNSTVSGVEEKLPMGIGIIGGAGCDHMLLDMIVKLGKENEGFRTSVKTGRVPW</sequence>
<feature type="domain" description="Amidase" evidence="2">
    <location>
        <begin position="187"/>
        <end position="584"/>
    </location>
</feature>
<dbReference type="Pfam" id="PF01425">
    <property type="entry name" value="Amidase"/>
    <property type="match status" value="1"/>
</dbReference>